<sequence>MEFDMKALASALMISATLIAGAAQAASVNDAPKTRAQVQAELVAAQAAGQIQTGEFADYPVAVQQASTTNRAQVQSELAAAEAAGQIESGEFADYPLAVASSAPSHVTRAEVEAEYTKLASAGQLPQVAF</sequence>
<reference evidence="3" key="1">
    <citation type="submission" date="2017-06" db="EMBL/GenBank/DDBJ databases">
        <title>Herbaspirillum phytohormonus sp. nov., isolated from the root nodule of Robinia pseudoacacia in lead-zinc mine.</title>
        <authorList>
            <person name="Fan M."/>
            <person name="Lin Y."/>
        </authorList>
    </citation>
    <scope>NUCLEOTIDE SEQUENCE [LARGE SCALE GENOMIC DNA]</scope>
    <source>
        <strain evidence="3">SC-089</strain>
    </source>
</reference>
<proteinExistence type="predicted"/>
<dbReference type="Pfam" id="PF13663">
    <property type="entry name" value="DUF4148"/>
    <property type="match status" value="2"/>
</dbReference>
<dbReference type="Proteomes" id="UP000214603">
    <property type="component" value="Unassembled WGS sequence"/>
</dbReference>
<evidence type="ECO:0000313" key="2">
    <source>
        <dbReference type="EMBL" id="OWT58184.1"/>
    </source>
</evidence>
<feature type="chain" id="PRO_5012375293" description="DUF4148 domain-containing protein" evidence="1">
    <location>
        <begin position="26"/>
        <end position="130"/>
    </location>
</feature>
<protein>
    <recommendedName>
        <fullName evidence="4">DUF4148 domain-containing protein</fullName>
    </recommendedName>
</protein>
<keyword evidence="3" id="KW-1185">Reference proteome</keyword>
<name>A0A225MA42_9BURK</name>
<evidence type="ECO:0008006" key="4">
    <source>
        <dbReference type="Google" id="ProtNLM"/>
    </source>
</evidence>
<dbReference type="InterPro" id="IPR025421">
    <property type="entry name" value="DUF4148"/>
</dbReference>
<dbReference type="EMBL" id="NJIH01000008">
    <property type="protein sequence ID" value="OWT58184.1"/>
    <property type="molecule type" value="Genomic_DNA"/>
</dbReference>
<keyword evidence="1" id="KW-0732">Signal</keyword>
<accession>A0A225MA42</accession>
<comment type="caution">
    <text evidence="2">The sequence shown here is derived from an EMBL/GenBank/DDBJ whole genome shotgun (WGS) entry which is preliminary data.</text>
</comment>
<evidence type="ECO:0000313" key="3">
    <source>
        <dbReference type="Proteomes" id="UP000214603"/>
    </source>
</evidence>
<feature type="signal peptide" evidence="1">
    <location>
        <begin position="1"/>
        <end position="25"/>
    </location>
</feature>
<gene>
    <name evidence="2" type="ORF">CEY11_14360</name>
</gene>
<evidence type="ECO:0000256" key="1">
    <source>
        <dbReference type="SAM" id="SignalP"/>
    </source>
</evidence>
<organism evidence="2 3">
    <name type="scientific">Candidimonas nitroreducens</name>
    <dbReference type="NCBI Taxonomy" id="683354"/>
    <lineage>
        <taxon>Bacteria</taxon>
        <taxon>Pseudomonadati</taxon>
        <taxon>Pseudomonadota</taxon>
        <taxon>Betaproteobacteria</taxon>
        <taxon>Burkholderiales</taxon>
        <taxon>Alcaligenaceae</taxon>
        <taxon>Candidimonas</taxon>
    </lineage>
</organism>
<dbReference type="AlphaFoldDB" id="A0A225MA42"/>